<dbReference type="KEGG" id="vpn:A21D_03508"/>
<name>A0A2K9J3K9_9BACI</name>
<gene>
    <name evidence="3" type="ORF">A21D_03508</name>
</gene>
<reference evidence="4" key="1">
    <citation type="submission" date="2016-11" db="EMBL/GenBank/DDBJ databases">
        <title>Complete genome sequence of Virgibacillus pantothenticus 21D, a halophilic bacterium isolated from the deep hypersaline anoxic basin Discovery in the Mediterranean Sea.</title>
        <authorList>
            <person name="Zeaiter Z."/>
            <person name="Booth J.M."/>
            <person name="Prosdocimi E.M."/>
            <person name="Mapelli F."/>
            <person name="Fusi M."/>
            <person name="Daffonchio D."/>
            <person name="Borin S."/>
            <person name="Crotti E."/>
        </authorList>
    </citation>
    <scope>NUCLEOTIDE SEQUENCE [LARGE SCALE GENOMIC DNA]</scope>
    <source>
        <strain evidence="4">21D</strain>
    </source>
</reference>
<dbReference type="Pfam" id="PF06605">
    <property type="entry name" value="Prophage_tail"/>
    <property type="match status" value="1"/>
</dbReference>
<dbReference type="EMBL" id="CP018622">
    <property type="protein sequence ID" value="AUJ26542.1"/>
    <property type="molecule type" value="Genomic_DNA"/>
</dbReference>
<evidence type="ECO:0000256" key="1">
    <source>
        <dbReference type="SAM" id="Coils"/>
    </source>
</evidence>
<organism evidence="3 4">
    <name type="scientific">Virgibacillus dokdonensis</name>
    <dbReference type="NCBI Taxonomy" id="302167"/>
    <lineage>
        <taxon>Bacteria</taxon>
        <taxon>Bacillati</taxon>
        <taxon>Bacillota</taxon>
        <taxon>Bacilli</taxon>
        <taxon>Bacillales</taxon>
        <taxon>Bacillaceae</taxon>
        <taxon>Virgibacillus</taxon>
    </lineage>
</organism>
<dbReference type="NCBIfam" id="TIGR01665">
    <property type="entry name" value="put_anti_recept"/>
    <property type="match status" value="1"/>
</dbReference>
<dbReference type="RefSeq" id="WP_101933949.1">
    <property type="nucleotide sequence ID" value="NZ_CP018622.1"/>
</dbReference>
<protein>
    <recommendedName>
        <fullName evidence="2">Tail spike domain-containing protein</fullName>
    </recommendedName>
</protein>
<evidence type="ECO:0000259" key="2">
    <source>
        <dbReference type="Pfam" id="PF06605"/>
    </source>
</evidence>
<dbReference type="AlphaFoldDB" id="A0A2K9J3K9"/>
<feature type="domain" description="Tail spike" evidence="2">
    <location>
        <begin position="98"/>
        <end position="340"/>
    </location>
</feature>
<dbReference type="Proteomes" id="UP000234237">
    <property type="component" value="Chromosome"/>
</dbReference>
<dbReference type="InterPro" id="IPR007119">
    <property type="entry name" value="Phage_tail_spike_N"/>
</dbReference>
<sequence>MIHLLNGQDTKILDVIPKGNYWGDNHHRSLKSNLEKCEFMTHANKRFSPYLAERNRIIIPGERPESYREFIIFQVHKMKNNQMKVYGKASYLDDIKKSKVIRPGKTEAKSNVSHVEDTLSSTGWLPGNIIYKGIRTLEIENYTNPFAFLKRLASEFELELQFRIELEDYEIVRYVDMVKPTGVWRGREVEFGKDLLNISRKENTADIVTALIGVGPDHEDGTRLEVLVEDKDALKRWGRNGQHLIAYYEPQSTDQNMTKERLRTLTENELKKRVKAVVEYESEIADLGNVAGLRNKEFYFGDQIKIKDTTFNPPLYLEARIHTMDRPFKRKSARKKVTLGDYKDLTEEQVHAIWKSLQDQIRRKISQADLLERTYDKETIDQKDMPGNQAKDKLDAEVGLGTIETTTGAKDKADKAESNAKKFAVPKEVYEQKVQELVGDIANKVDAEWVNGQLVNKANKDDVYTVEELDNKFNNVVSKTTYETDKDGIIKDLQSHETMIRQNETEIASKASVTEYNSLKNRVDTAETSITQNADQIEFKASKNELNQATQRISTAESQINVMAGKLEFKAESSEVNALGERVNSAEITIDGLKSEIEFKADRIELEGFVTANDLKVRGDLEFGGKLKGATGTFSGEVEAAQLIIDNPDIEQDGGVGLRLQTAMWQESTSKPFKRTGHLEFNTLNDALEIYKVNLSGNEVPLNGFRINVKRSEFLGDVVASESLYANRLFAKTIYSSHYPDKFIINDYENGSVSVNALDNKLYLGYVNTNEVESKQPFRTIDLYVNSIRANTSSNVYLRVPASGGEAVVSSTASTVDYKPIRAGDFINSSSEVNKTNIEKFEGSALDIFNQSVIYKYIKNDVEEYGFVTERETPTEIIRGEGVSSYSIQGLLVKSVQELSTIKEQHNDQINYLEMQVEVLMQEINNLKGVS</sequence>
<proteinExistence type="predicted"/>
<feature type="coiled-coil region" evidence="1">
    <location>
        <begin position="539"/>
        <end position="596"/>
    </location>
</feature>
<dbReference type="InterPro" id="IPR010572">
    <property type="entry name" value="Tail_dom"/>
</dbReference>
<keyword evidence="1" id="KW-0175">Coiled coil</keyword>
<evidence type="ECO:0000313" key="3">
    <source>
        <dbReference type="EMBL" id="AUJ26542.1"/>
    </source>
</evidence>
<accession>A0A2K9J3K9</accession>
<evidence type="ECO:0000313" key="4">
    <source>
        <dbReference type="Proteomes" id="UP000234237"/>
    </source>
</evidence>